<evidence type="ECO:0000256" key="1">
    <source>
        <dbReference type="SAM" id="MobiDB-lite"/>
    </source>
</evidence>
<gene>
    <name evidence="2" type="ORF">MANES_06G096300</name>
</gene>
<reference evidence="2" key="1">
    <citation type="submission" date="2016-02" db="EMBL/GenBank/DDBJ databases">
        <title>WGS assembly of Manihot esculenta.</title>
        <authorList>
            <person name="Bredeson J.V."/>
            <person name="Prochnik S.E."/>
            <person name="Lyons J.B."/>
            <person name="Schmutz J."/>
            <person name="Grimwood J."/>
            <person name="Vrebalov J."/>
            <person name="Bart R.S."/>
            <person name="Amuge T."/>
            <person name="Ferguson M.E."/>
            <person name="Green R."/>
            <person name="Putnam N."/>
            <person name="Stites J."/>
            <person name="Rounsley S."/>
            <person name="Rokhsar D.S."/>
        </authorList>
    </citation>
    <scope>NUCLEOTIDE SEQUENCE [LARGE SCALE GENOMIC DNA]</scope>
    <source>
        <tissue evidence="2">Leaf</tissue>
    </source>
</reference>
<evidence type="ECO:0000313" key="2">
    <source>
        <dbReference type="EMBL" id="OAY47667.1"/>
    </source>
</evidence>
<feature type="region of interest" description="Disordered" evidence="1">
    <location>
        <begin position="60"/>
        <end position="86"/>
    </location>
</feature>
<organism evidence="2">
    <name type="scientific">Manihot esculenta</name>
    <name type="common">Cassava</name>
    <name type="synonym">Jatropha manihot</name>
    <dbReference type="NCBI Taxonomy" id="3983"/>
    <lineage>
        <taxon>Eukaryota</taxon>
        <taxon>Viridiplantae</taxon>
        <taxon>Streptophyta</taxon>
        <taxon>Embryophyta</taxon>
        <taxon>Tracheophyta</taxon>
        <taxon>Spermatophyta</taxon>
        <taxon>Magnoliopsida</taxon>
        <taxon>eudicotyledons</taxon>
        <taxon>Gunneridae</taxon>
        <taxon>Pentapetalae</taxon>
        <taxon>rosids</taxon>
        <taxon>fabids</taxon>
        <taxon>Malpighiales</taxon>
        <taxon>Euphorbiaceae</taxon>
        <taxon>Crotonoideae</taxon>
        <taxon>Manihoteae</taxon>
        <taxon>Manihot</taxon>
    </lineage>
</organism>
<dbReference type="AlphaFoldDB" id="A0A2C9VPA0"/>
<accession>A0A2C9VPA0</accession>
<dbReference type="EMBL" id="CM004392">
    <property type="protein sequence ID" value="OAY47667.1"/>
    <property type="molecule type" value="Genomic_DNA"/>
</dbReference>
<sequence length="86" mass="10253">MPEEYWKSVMKEQTMLDGIRNMFVKDSAADNNFVSDYKSRYHFVKDFDIKCIPIINESSHRENLRVDDHEKKQKKISAERNKPETA</sequence>
<proteinExistence type="predicted"/>
<protein>
    <submittedName>
        <fullName evidence="2">Uncharacterized protein</fullName>
    </submittedName>
</protein>
<name>A0A2C9VPA0_MANES</name>